<sequence>MRLVAILALALALSGCNGDRIKSSMNGLQAQPEMVGANR</sequence>
<dbReference type="Proteomes" id="UP000184096">
    <property type="component" value="Chromosome I"/>
</dbReference>
<name>A0A1M7T742_9BRAD</name>
<dbReference type="EMBL" id="LT670849">
    <property type="protein sequence ID" value="SHN66525.1"/>
    <property type="molecule type" value="Genomic_DNA"/>
</dbReference>
<organism evidence="1 2">
    <name type="scientific">Bradyrhizobium erythrophlei</name>
    <dbReference type="NCBI Taxonomy" id="1437360"/>
    <lineage>
        <taxon>Bacteria</taxon>
        <taxon>Pseudomonadati</taxon>
        <taxon>Pseudomonadota</taxon>
        <taxon>Alphaproteobacteria</taxon>
        <taxon>Hyphomicrobiales</taxon>
        <taxon>Nitrobacteraceae</taxon>
        <taxon>Bradyrhizobium</taxon>
    </lineage>
</organism>
<dbReference type="PROSITE" id="PS51257">
    <property type="entry name" value="PROKAR_LIPOPROTEIN"/>
    <property type="match status" value="1"/>
</dbReference>
<accession>A0A1M7T742</accession>
<keyword evidence="2" id="KW-1185">Reference proteome</keyword>
<evidence type="ECO:0000313" key="1">
    <source>
        <dbReference type="EMBL" id="SHN66525.1"/>
    </source>
</evidence>
<gene>
    <name evidence="1" type="ORF">SAMN05444170_0973</name>
</gene>
<dbReference type="AlphaFoldDB" id="A0A1M7T742"/>
<protein>
    <submittedName>
        <fullName evidence="1">Uncharacterized protein</fullName>
    </submittedName>
</protein>
<reference evidence="2" key="1">
    <citation type="submission" date="2016-11" db="EMBL/GenBank/DDBJ databases">
        <authorList>
            <person name="Varghese N."/>
            <person name="Submissions S."/>
        </authorList>
    </citation>
    <scope>NUCLEOTIDE SEQUENCE [LARGE SCALE GENOMIC DNA]</scope>
    <source>
        <strain evidence="2">GAS401</strain>
    </source>
</reference>
<evidence type="ECO:0000313" key="2">
    <source>
        <dbReference type="Proteomes" id="UP000184096"/>
    </source>
</evidence>
<proteinExistence type="predicted"/>